<evidence type="ECO:0000256" key="1">
    <source>
        <dbReference type="SAM" id="MobiDB-lite"/>
    </source>
</evidence>
<gene>
    <name evidence="3" type="primary">gb28259</name>
    <name evidence="3" type="ORF">PR202_gb28259</name>
</gene>
<feature type="domain" description="F-box" evidence="2">
    <location>
        <begin position="43"/>
        <end position="87"/>
    </location>
</feature>
<feature type="compositionally biased region" description="Basic and acidic residues" evidence="1">
    <location>
        <begin position="9"/>
        <end position="29"/>
    </location>
</feature>
<dbReference type="InterPro" id="IPR001810">
    <property type="entry name" value="F-box_dom"/>
</dbReference>
<dbReference type="EMBL" id="BQKI01000097">
    <property type="protein sequence ID" value="GJN39159.1"/>
    <property type="molecule type" value="Genomic_DNA"/>
</dbReference>
<dbReference type="SUPFAM" id="SSF81383">
    <property type="entry name" value="F-box domain"/>
    <property type="match status" value="1"/>
</dbReference>
<feature type="region of interest" description="Disordered" evidence="1">
    <location>
        <begin position="1"/>
        <end position="29"/>
    </location>
</feature>
<name>A0AAV5FU46_ELECO</name>
<proteinExistence type="predicted"/>
<dbReference type="Gene3D" id="3.80.10.10">
    <property type="entry name" value="Ribonuclease Inhibitor"/>
    <property type="match status" value="1"/>
</dbReference>
<evidence type="ECO:0000259" key="2">
    <source>
        <dbReference type="PROSITE" id="PS50181"/>
    </source>
</evidence>
<evidence type="ECO:0000313" key="4">
    <source>
        <dbReference type="Proteomes" id="UP001054889"/>
    </source>
</evidence>
<sequence>MSLSSDGSGDGRGRDAKRRRVDEQGGRFDEAAVATRGADAIPAVRFSDLPIDLRHRILMLLPIKDAIRTAALDQSWRDLWKSRWHPISSRDIHLRPRDIPSQVLDALEAGPRLRLDRFSLVVENGKIRPRHLKRFLEYAAECRVQDLHVDLRRGNKLGPKNLSFHFPLSSPHLVHLSLRGIAVSNMYYRAARPFSALEVIHLHSVRVSELTFKKMMALCPQLRTLDLRRCDFRDFVHGAQALVPPAGENLTSITIADCKGEVRLGAVAMHNLRSFRYSGNYQASPFFLPGDAALDHLYISCDDPVSRHFTLFPNYFDEGLPDDLSHLTVLTICSNALKLPAISDVPLEKENVSEEVWLEPSESRLSNLSMVKARQGVSAFGSDPGPAAWAR</sequence>
<dbReference type="Pfam" id="PF00646">
    <property type="entry name" value="F-box"/>
    <property type="match status" value="1"/>
</dbReference>
<reference evidence="3" key="1">
    <citation type="journal article" date="2018" name="DNA Res.">
        <title>Multiple hybrid de novo genome assembly of finger millet, an orphan allotetraploid crop.</title>
        <authorList>
            <person name="Hatakeyama M."/>
            <person name="Aluri S."/>
            <person name="Balachadran M.T."/>
            <person name="Sivarajan S.R."/>
            <person name="Patrignani A."/>
            <person name="Gruter S."/>
            <person name="Poveda L."/>
            <person name="Shimizu-Inatsugi R."/>
            <person name="Baeten J."/>
            <person name="Francoijs K.J."/>
            <person name="Nataraja K.N."/>
            <person name="Reddy Y.A.N."/>
            <person name="Phadnis S."/>
            <person name="Ravikumar R.L."/>
            <person name="Schlapbach R."/>
            <person name="Sreeman S.M."/>
            <person name="Shimizu K.K."/>
        </authorList>
    </citation>
    <scope>NUCLEOTIDE SEQUENCE</scope>
</reference>
<dbReference type="AlphaFoldDB" id="A0AAV5FU46"/>
<evidence type="ECO:0000313" key="3">
    <source>
        <dbReference type="EMBL" id="GJN39159.1"/>
    </source>
</evidence>
<accession>A0AAV5FU46</accession>
<dbReference type="Proteomes" id="UP001054889">
    <property type="component" value="Unassembled WGS sequence"/>
</dbReference>
<comment type="caution">
    <text evidence="3">The sequence shown here is derived from an EMBL/GenBank/DDBJ whole genome shotgun (WGS) entry which is preliminary data.</text>
</comment>
<protein>
    <recommendedName>
        <fullName evidence="2">F-box domain-containing protein</fullName>
    </recommendedName>
</protein>
<dbReference type="PROSITE" id="PS50181">
    <property type="entry name" value="FBOX"/>
    <property type="match status" value="1"/>
</dbReference>
<dbReference type="InterPro" id="IPR053772">
    <property type="entry name" value="At1g61320/At1g61330-like"/>
</dbReference>
<dbReference type="PANTHER" id="PTHR34145">
    <property type="entry name" value="OS02G0105600 PROTEIN"/>
    <property type="match status" value="1"/>
</dbReference>
<dbReference type="InterPro" id="IPR036047">
    <property type="entry name" value="F-box-like_dom_sf"/>
</dbReference>
<organism evidence="3 4">
    <name type="scientific">Eleusine coracana subsp. coracana</name>
    <dbReference type="NCBI Taxonomy" id="191504"/>
    <lineage>
        <taxon>Eukaryota</taxon>
        <taxon>Viridiplantae</taxon>
        <taxon>Streptophyta</taxon>
        <taxon>Embryophyta</taxon>
        <taxon>Tracheophyta</taxon>
        <taxon>Spermatophyta</taxon>
        <taxon>Magnoliopsida</taxon>
        <taxon>Liliopsida</taxon>
        <taxon>Poales</taxon>
        <taxon>Poaceae</taxon>
        <taxon>PACMAD clade</taxon>
        <taxon>Chloridoideae</taxon>
        <taxon>Cynodonteae</taxon>
        <taxon>Eleusininae</taxon>
        <taxon>Eleusine</taxon>
    </lineage>
</organism>
<dbReference type="InterPro" id="IPR032675">
    <property type="entry name" value="LRR_dom_sf"/>
</dbReference>
<reference evidence="3" key="2">
    <citation type="submission" date="2021-12" db="EMBL/GenBank/DDBJ databases">
        <title>Resequencing data analysis of finger millet.</title>
        <authorList>
            <person name="Hatakeyama M."/>
            <person name="Aluri S."/>
            <person name="Balachadran M.T."/>
            <person name="Sivarajan S.R."/>
            <person name="Poveda L."/>
            <person name="Shimizu-Inatsugi R."/>
            <person name="Schlapbach R."/>
            <person name="Sreeman S.M."/>
            <person name="Shimizu K.K."/>
        </authorList>
    </citation>
    <scope>NUCLEOTIDE SEQUENCE</scope>
</reference>
<dbReference type="SUPFAM" id="SSF52047">
    <property type="entry name" value="RNI-like"/>
    <property type="match status" value="1"/>
</dbReference>
<dbReference type="PANTHER" id="PTHR34145:SF65">
    <property type="entry name" value="FBD DOMAIN-CONTAINING PROTEIN"/>
    <property type="match status" value="1"/>
</dbReference>
<keyword evidence="4" id="KW-1185">Reference proteome</keyword>